<feature type="domain" description="RGS" evidence="2">
    <location>
        <begin position="136"/>
        <end position="260"/>
    </location>
</feature>
<dbReference type="GO" id="GO:0031410">
    <property type="term" value="C:cytoplasmic vesicle"/>
    <property type="evidence" value="ECO:0007669"/>
    <property type="project" value="TreeGrafter"/>
</dbReference>
<keyword evidence="5" id="KW-1185">Reference proteome</keyword>
<feature type="region of interest" description="Disordered" evidence="1">
    <location>
        <begin position="416"/>
        <end position="449"/>
    </location>
</feature>
<dbReference type="InterPro" id="IPR036305">
    <property type="entry name" value="RGS_sf"/>
</dbReference>
<dbReference type="PROSITE" id="PS50211">
    <property type="entry name" value="DENN"/>
    <property type="match status" value="1"/>
</dbReference>
<feature type="region of interest" description="Disordered" evidence="1">
    <location>
        <begin position="30"/>
        <end position="52"/>
    </location>
</feature>
<evidence type="ECO:0008006" key="6">
    <source>
        <dbReference type="Google" id="ProtNLM"/>
    </source>
</evidence>
<dbReference type="Gene3D" id="1.10.167.10">
    <property type="entry name" value="Regulator of G-protein Signalling 4, domain 2"/>
    <property type="match status" value="2"/>
</dbReference>
<dbReference type="SMART" id="SM00799">
    <property type="entry name" value="DENN"/>
    <property type="match status" value="1"/>
</dbReference>
<evidence type="ECO:0000313" key="4">
    <source>
        <dbReference type="EMBL" id="OQS00395.1"/>
    </source>
</evidence>
<dbReference type="Pfam" id="PF00615">
    <property type="entry name" value="RGS"/>
    <property type="match status" value="1"/>
</dbReference>
<gene>
    <name evidence="4" type="ORF">ACHHYP_03615</name>
</gene>
<protein>
    <recommendedName>
        <fullName evidence="6">UDENN domain-containing protein</fullName>
    </recommendedName>
</protein>
<dbReference type="SUPFAM" id="SSF48097">
    <property type="entry name" value="Regulator of G-protein signaling, RGS"/>
    <property type="match status" value="2"/>
</dbReference>
<dbReference type="InterPro" id="IPR037516">
    <property type="entry name" value="Tripartite_DENN"/>
</dbReference>
<dbReference type="InterPro" id="IPR043153">
    <property type="entry name" value="DENN_C"/>
</dbReference>
<proteinExistence type="predicted"/>
<dbReference type="Proteomes" id="UP000243579">
    <property type="component" value="Unassembled WGS sequence"/>
</dbReference>
<dbReference type="PROSITE" id="PS50132">
    <property type="entry name" value="RGS"/>
    <property type="match status" value="2"/>
</dbReference>
<comment type="caution">
    <text evidence="4">The sequence shown here is derived from an EMBL/GenBank/DDBJ whole genome shotgun (WGS) entry which is preliminary data.</text>
</comment>
<feature type="domain" description="UDENN" evidence="3">
    <location>
        <begin position="491"/>
        <end position="917"/>
    </location>
</feature>
<dbReference type="PANTHER" id="PTHR12296:SF21">
    <property type="entry name" value="DENN DOMAIN-CONTAINING PROTEIN 3"/>
    <property type="match status" value="1"/>
</dbReference>
<dbReference type="EMBL" id="JNBR01000032">
    <property type="protein sequence ID" value="OQS00395.1"/>
    <property type="molecule type" value="Genomic_DNA"/>
</dbReference>
<dbReference type="InterPro" id="IPR051696">
    <property type="entry name" value="DENN_Domain_GEFs"/>
</dbReference>
<dbReference type="PANTHER" id="PTHR12296">
    <property type="entry name" value="DENN DOMAIN-CONTAINING PROTEIN 4"/>
    <property type="match status" value="1"/>
</dbReference>
<dbReference type="InterPro" id="IPR044926">
    <property type="entry name" value="RGS_subdomain_2"/>
</dbReference>
<reference evidence="4 5" key="1">
    <citation type="journal article" date="2014" name="Genome Biol. Evol.">
        <title>The secreted proteins of Achlya hypogyna and Thraustotheca clavata identify the ancestral oomycete secretome and reveal gene acquisitions by horizontal gene transfer.</title>
        <authorList>
            <person name="Misner I."/>
            <person name="Blouin N."/>
            <person name="Leonard G."/>
            <person name="Richards T.A."/>
            <person name="Lane C.E."/>
        </authorList>
    </citation>
    <scope>NUCLEOTIDE SEQUENCE [LARGE SCALE GENOMIC DNA]</scope>
    <source>
        <strain evidence="4 5">ATCC 48635</strain>
    </source>
</reference>
<organism evidence="4 5">
    <name type="scientific">Achlya hypogyna</name>
    <name type="common">Oomycete</name>
    <name type="synonym">Protoachlya hypogyna</name>
    <dbReference type="NCBI Taxonomy" id="1202772"/>
    <lineage>
        <taxon>Eukaryota</taxon>
        <taxon>Sar</taxon>
        <taxon>Stramenopiles</taxon>
        <taxon>Oomycota</taxon>
        <taxon>Saprolegniomycetes</taxon>
        <taxon>Saprolegniales</taxon>
        <taxon>Achlyaceae</taxon>
        <taxon>Achlya</taxon>
    </lineage>
</organism>
<dbReference type="Gene3D" id="3.40.50.11500">
    <property type="match status" value="1"/>
</dbReference>
<sequence length="920" mass="101703">MNFLATIKKPESLPQLDSWLFGDDLADARPSAPTATVPKSTPASPASGENARFGGTKLAQAASALQDKYKKMAANKTNYKNIATSYPMPLSKKFRKYLRDKARAEKAASSADAKQRRLLQLSESSFNRLRAQAPFSLHEIVKDPKKLPYLLDFLSFSEVTEGGNYHQVLLFLIELEQSRDRATPPQLLKLFQKYFSSKSEFNISPTLELTPELEQMVLASIQNDDIGWLGFRPIQRLAFKRLTREELPRFLKSTEYMEMLVVSERTAAFVPLERFLLNPRAAHYFLLFLMQQRQHFELYFWLHVEYVLKKCTDASLFWTLSYDLIKKSDADSAAIQAATKARLHAALTAHARDDALAAFAVAQQEICLVLNASWYERFVKSPLYPLALSDKAAKTLLESDSDDDAAADDARDSFSEYDSISDVPTGERPPLVHHVESEDSDSDADDDQPVRLDLESIIRSTSLPDGLQVHYRPNYELAPLGLREDLEATPVIDAIVLFKTLTTDAGSRLELSYVRKDKAAAPSPEAQRKVSELAKRIQPYFVPHGRLVQNSREPDVLFPFVVSQNGALDTLYGMCYTTFVPRGDREFVAQGVCVVSPFPLVDGLRAIVAHHVLSAGDPLVPDLVRALYTVPAPSPTSAPLATSPAKLGGRRRHSGTLLDLPPPPRIDFSLAPLFANLSTALVLEVLGNALLEHSIILLSGSLSALTLGAEAIRCLLNPFAWCHIYIPVLPKGLLSYLHCPTPILVGVHQSCATRDDLPIPAASSCAVVVDLDRGTLEYLGARKLQWPAMGLLDDAAQPVRLPDSFGVAKAQLDDLLRPAARHLDAVAPAPRTAPVAAAFPEAQVRAIFLKLVSDLLFDHTAASLVVGDAQESVIIFDEHKFTALRPAYESPFLESLVRTQCFSEIISTHRLDSPLESKDH</sequence>
<dbReference type="AlphaFoldDB" id="A0A1V9ZQV3"/>
<feature type="domain" description="RGS" evidence="2">
    <location>
        <begin position="271"/>
        <end position="388"/>
    </location>
</feature>
<dbReference type="OrthoDB" id="74314at2759"/>
<name>A0A1V9ZQV3_ACHHY</name>
<feature type="compositionally biased region" description="Acidic residues" evidence="1">
    <location>
        <begin position="438"/>
        <end position="447"/>
    </location>
</feature>
<feature type="compositionally biased region" description="Polar residues" evidence="1">
    <location>
        <begin position="33"/>
        <end position="44"/>
    </location>
</feature>
<dbReference type="Pfam" id="PF02141">
    <property type="entry name" value="DENN"/>
    <property type="match status" value="1"/>
</dbReference>
<evidence type="ECO:0000313" key="5">
    <source>
        <dbReference type="Proteomes" id="UP000243579"/>
    </source>
</evidence>
<accession>A0A1V9ZQV3</accession>
<evidence type="ECO:0000256" key="1">
    <source>
        <dbReference type="SAM" id="MobiDB-lite"/>
    </source>
</evidence>
<evidence type="ECO:0000259" key="2">
    <source>
        <dbReference type="PROSITE" id="PS50132"/>
    </source>
</evidence>
<dbReference type="GO" id="GO:0032483">
    <property type="term" value="P:regulation of Rab protein signal transduction"/>
    <property type="evidence" value="ECO:0007669"/>
    <property type="project" value="TreeGrafter"/>
</dbReference>
<evidence type="ECO:0000259" key="3">
    <source>
        <dbReference type="PROSITE" id="PS50211"/>
    </source>
</evidence>
<dbReference type="InterPro" id="IPR001194">
    <property type="entry name" value="cDENN_dom"/>
</dbReference>
<dbReference type="InterPro" id="IPR016137">
    <property type="entry name" value="RGS"/>
</dbReference>